<dbReference type="STRING" id="208439.AJAP_27315"/>
<feature type="transmembrane region" description="Helical" evidence="6">
    <location>
        <begin position="208"/>
        <end position="232"/>
    </location>
</feature>
<dbReference type="SUPFAM" id="SSF103473">
    <property type="entry name" value="MFS general substrate transporter"/>
    <property type="match status" value="1"/>
</dbReference>
<proteinExistence type="predicted"/>
<dbReference type="KEGG" id="aja:AJAP_27315"/>
<sequence length="392" mass="38580">MRSRYRLAVYLTGATVARTGDELSGPALLLLGLSVDGSAATGSALLAGLTISAAAGGPLLGALLDRSPRPGRLLAWALLAYAGGLGAVLALVELPAAIVVAVAAGLLNPALAGGWTAQLPQVRGGTPLERASTLDAMTFTAASLAGPGLAGLVAAYAGAPAAVALAITLVAAAFPAAWSLPATEAKPTRPIRRQLADGFAVLFRNRALLRATATSTVSFVGIGIAVVCYPLLGAQRLGNPGFGALLLTVLAAASLVANAVLARKPPPPDRTVFASTVLLGASFLLAAAGHGVVLLLAAAVLAGFAEGPQLSALFAIRHREAPAAVRAQVFTTAASVKITGLAVGAAVAGPLSALSVTAALGAAAGFQLLAAATYVLVGTSGRTRTPSPARAA</sequence>
<dbReference type="Pfam" id="PF07690">
    <property type="entry name" value="MFS_1"/>
    <property type="match status" value="1"/>
</dbReference>
<keyword evidence="4 6" id="KW-1133">Transmembrane helix</keyword>
<keyword evidence="2" id="KW-1003">Cell membrane</keyword>
<dbReference type="InterPro" id="IPR036259">
    <property type="entry name" value="MFS_trans_sf"/>
</dbReference>
<feature type="transmembrane region" description="Helical" evidence="6">
    <location>
        <begin position="138"/>
        <end position="157"/>
    </location>
</feature>
<keyword evidence="5 6" id="KW-0472">Membrane</keyword>
<evidence type="ECO:0008006" key="9">
    <source>
        <dbReference type="Google" id="ProtNLM"/>
    </source>
</evidence>
<reference evidence="7 8" key="1">
    <citation type="journal article" date="2014" name="J. Biotechnol.">
        <title>Complete genome sequence of the actinobacterium Amycolatopsis japonica MG417-CF17(T) (=DSM 44213T) producing (S,S)-N,N'-ethylenediaminedisuccinic acid.</title>
        <authorList>
            <person name="Stegmann E."/>
            <person name="Albersmeier A."/>
            <person name="Spohn M."/>
            <person name="Gert H."/>
            <person name="Weber T."/>
            <person name="Wohlleben W."/>
            <person name="Kalinowski J."/>
            <person name="Ruckert C."/>
        </authorList>
    </citation>
    <scope>NUCLEOTIDE SEQUENCE [LARGE SCALE GENOMIC DNA]</scope>
    <source>
        <strain evidence="8">MG417-CF17 (DSM 44213)</strain>
    </source>
</reference>
<feature type="transmembrane region" description="Helical" evidence="6">
    <location>
        <begin position="43"/>
        <end position="64"/>
    </location>
</feature>
<gene>
    <name evidence="7" type="ORF">AJAP_27315</name>
</gene>
<evidence type="ECO:0000256" key="5">
    <source>
        <dbReference type="ARBA" id="ARBA00023136"/>
    </source>
</evidence>
<dbReference type="HOGENOM" id="CLU_043762_0_0_11"/>
<feature type="transmembrane region" description="Helical" evidence="6">
    <location>
        <begin position="354"/>
        <end position="377"/>
    </location>
</feature>
<dbReference type="PANTHER" id="PTHR23513">
    <property type="entry name" value="INTEGRAL MEMBRANE EFFLUX PROTEIN-RELATED"/>
    <property type="match status" value="1"/>
</dbReference>
<dbReference type="PANTHER" id="PTHR23513:SF11">
    <property type="entry name" value="STAPHYLOFERRIN A TRANSPORTER"/>
    <property type="match status" value="1"/>
</dbReference>
<evidence type="ECO:0000256" key="4">
    <source>
        <dbReference type="ARBA" id="ARBA00022989"/>
    </source>
</evidence>
<feature type="transmembrane region" description="Helical" evidence="6">
    <location>
        <begin position="244"/>
        <end position="262"/>
    </location>
</feature>
<dbReference type="RefSeq" id="WP_038516412.1">
    <property type="nucleotide sequence ID" value="NZ_CP008953.1"/>
</dbReference>
<evidence type="ECO:0000256" key="2">
    <source>
        <dbReference type="ARBA" id="ARBA00022475"/>
    </source>
</evidence>
<evidence type="ECO:0000256" key="3">
    <source>
        <dbReference type="ARBA" id="ARBA00022692"/>
    </source>
</evidence>
<comment type="subcellular location">
    <subcellularLocation>
        <location evidence="1">Cell membrane</location>
        <topology evidence="1">Multi-pass membrane protein</topology>
    </subcellularLocation>
</comment>
<evidence type="ECO:0000313" key="8">
    <source>
        <dbReference type="Proteomes" id="UP000028492"/>
    </source>
</evidence>
<evidence type="ECO:0000256" key="6">
    <source>
        <dbReference type="SAM" id="Phobius"/>
    </source>
</evidence>
<dbReference type="Gene3D" id="1.20.1250.20">
    <property type="entry name" value="MFS general substrate transporter like domains"/>
    <property type="match status" value="1"/>
</dbReference>
<evidence type="ECO:0000313" key="7">
    <source>
        <dbReference type="EMBL" id="AIG78309.1"/>
    </source>
</evidence>
<name>A0A075V131_9PSEU</name>
<feature type="transmembrane region" description="Helical" evidence="6">
    <location>
        <begin position="328"/>
        <end position="348"/>
    </location>
</feature>
<organism evidence="7 8">
    <name type="scientific">Amycolatopsis japonica</name>
    <dbReference type="NCBI Taxonomy" id="208439"/>
    <lineage>
        <taxon>Bacteria</taxon>
        <taxon>Bacillati</taxon>
        <taxon>Actinomycetota</taxon>
        <taxon>Actinomycetes</taxon>
        <taxon>Pseudonocardiales</taxon>
        <taxon>Pseudonocardiaceae</taxon>
        <taxon>Amycolatopsis</taxon>
        <taxon>Amycolatopsis japonica group</taxon>
    </lineage>
</organism>
<dbReference type="EMBL" id="CP008953">
    <property type="protein sequence ID" value="AIG78309.1"/>
    <property type="molecule type" value="Genomic_DNA"/>
</dbReference>
<protein>
    <recommendedName>
        <fullName evidence="9">MFS transporter</fullName>
    </recommendedName>
</protein>
<dbReference type="InterPro" id="IPR011701">
    <property type="entry name" value="MFS"/>
</dbReference>
<evidence type="ECO:0000256" key="1">
    <source>
        <dbReference type="ARBA" id="ARBA00004651"/>
    </source>
</evidence>
<feature type="transmembrane region" description="Helical" evidence="6">
    <location>
        <begin position="98"/>
        <end position="117"/>
    </location>
</feature>
<keyword evidence="3 6" id="KW-0812">Transmembrane</keyword>
<dbReference type="AlphaFoldDB" id="A0A075V131"/>
<dbReference type="GO" id="GO:0005886">
    <property type="term" value="C:plasma membrane"/>
    <property type="evidence" value="ECO:0007669"/>
    <property type="project" value="UniProtKB-SubCell"/>
</dbReference>
<dbReference type="GO" id="GO:0022857">
    <property type="term" value="F:transmembrane transporter activity"/>
    <property type="evidence" value="ECO:0007669"/>
    <property type="project" value="InterPro"/>
</dbReference>
<dbReference type="Proteomes" id="UP000028492">
    <property type="component" value="Chromosome"/>
</dbReference>
<keyword evidence="8" id="KW-1185">Reference proteome</keyword>
<feature type="transmembrane region" description="Helical" evidence="6">
    <location>
        <begin position="73"/>
        <end position="92"/>
    </location>
</feature>
<accession>A0A075V131</accession>
<feature type="transmembrane region" description="Helical" evidence="6">
    <location>
        <begin position="163"/>
        <end position="183"/>
    </location>
</feature>
<dbReference type="eggNOG" id="COG2814">
    <property type="taxonomic scope" value="Bacteria"/>
</dbReference>